<keyword evidence="10 11" id="KW-0482">Metalloprotease</keyword>
<evidence type="ECO:0000256" key="9">
    <source>
        <dbReference type="ARBA" id="ARBA00022833"/>
    </source>
</evidence>
<accession>A0A072NJ09</accession>
<feature type="domain" description="Peptidase M20 dimerisation" evidence="14">
    <location>
        <begin position="206"/>
        <end position="306"/>
    </location>
</feature>
<dbReference type="InterPro" id="IPR036264">
    <property type="entry name" value="Bact_exopeptidase_dim_dom"/>
</dbReference>
<dbReference type="GO" id="GO:0006508">
    <property type="term" value="P:proteolysis"/>
    <property type="evidence" value="ECO:0007669"/>
    <property type="project" value="UniProtKB-UniRule"/>
</dbReference>
<evidence type="ECO:0000256" key="8">
    <source>
        <dbReference type="ARBA" id="ARBA00022801"/>
    </source>
</evidence>
<dbReference type="PANTHER" id="PTHR42994">
    <property type="entry name" value="PEPTIDASE T"/>
    <property type="match status" value="1"/>
</dbReference>
<dbReference type="PROSITE" id="PS00759">
    <property type="entry name" value="ARGE_DAPE_CPG2_2"/>
    <property type="match status" value="1"/>
</dbReference>
<protein>
    <recommendedName>
        <fullName evidence="11">Peptidase T</fullName>
        <ecNumber evidence="11">3.4.11.4</ecNumber>
    </recommendedName>
    <alternativeName>
        <fullName evidence="11">Aminotripeptidase</fullName>
        <shortName evidence="11">Tripeptidase</shortName>
    </alternativeName>
    <alternativeName>
        <fullName evidence="11">Tripeptide aminopeptidase</fullName>
    </alternativeName>
</protein>
<sequence length="408" mass="45550">MKKEIIDRFTTYVRIDTQSNDANDACPSTPGQLTLANMLVDELKSIGMEEVTIDQNGYVMATLPANTDKDVPTIGFLAHVDTATDFTGKNVNPQILENYTGDIIQLNENVVLSPKDFPSLNEYKGHTLITTDGTTLLGADDKAGIAEIITAMNYLLQHPEIKHGKVRVAFTPDEEIGRGPHKFDVAAFNAKYAYTVDGGPLGELEYESFNAAAAKITIKGKNIHPGTAKGKMVNSMKIAMELNRRLPAEEAPEFTEGYEGFYHLLSFEGDVEQTKLYYIIRDFDKDKFQNRKAKVEKVVQDLKAVHGENNIILEMKDQYYNMKEKIEPVKEIVDIAYEAMEKLGIKPIVKPIRGGTDGSQLSFMGLPTPNIFTGGENYHGKYEYISVDNMEKATNVIIEIIKLFEQKS</sequence>
<dbReference type="MEROPS" id="M20.003"/>
<keyword evidence="9 11" id="KW-0862">Zinc</keyword>
<name>A0A072NJ09_SCHAZ</name>
<dbReference type="SUPFAM" id="SSF55031">
    <property type="entry name" value="Bacterial exopeptidase dimerisation domain"/>
    <property type="match status" value="1"/>
</dbReference>
<dbReference type="PANTHER" id="PTHR42994:SF1">
    <property type="entry name" value="PEPTIDASE T"/>
    <property type="match status" value="1"/>
</dbReference>
<dbReference type="OrthoDB" id="9804934at2"/>
<evidence type="ECO:0000256" key="3">
    <source>
        <dbReference type="ARBA" id="ARBA00009692"/>
    </source>
</evidence>
<dbReference type="InterPro" id="IPR010161">
    <property type="entry name" value="Peptidase_M20B"/>
</dbReference>
<dbReference type="NCBIfam" id="NF003976">
    <property type="entry name" value="PRK05469.1"/>
    <property type="match status" value="1"/>
</dbReference>
<dbReference type="Proteomes" id="UP000027936">
    <property type="component" value="Unassembled WGS sequence"/>
</dbReference>
<dbReference type="NCBIfam" id="NF009920">
    <property type="entry name" value="PRK13381.1"/>
    <property type="match status" value="1"/>
</dbReference>
<evidence type="ECO:0000256" key="11">
    <source>
        <dbReference type="HAMAP-Rule" id="MF_00550"/>
    </source>
</evidence>
<keyword evidence="8 11" id="KW-0378">Hydrolase</keyword>
<evidence type="ECO:0000256" key="6">
    <source>
        <dbReference type="ARBA" id="ARBA00022670"/>
    </source>
</evidence>
<evidence type="ECO:0000256" key="12">
    <source>
        <dbReference type="PIRSR" id="PIRSR037215-1"/>
    </source>
</evidence>
<comment type="subcellular location">
    <subcellularLocation>
        <location evidence="2 11">Cytoplasm</location>
    </subcellularLocation>
</comment>
<dbReference type="InterPro" id="IPR011650">
    <property type="entry name" value="Peptidase_M20_dimer"/>
</dbReference>
<dbReference type="SUPFAM" id="SSF53187">
    <property type="entry name" value="Zn-dependent exopeptidases"/>
    <property type="match status" value="1"/>
</dbReference>
<dbReference type="GO" id="GO:0008237">
    <property type="term" value="F:metallopeptidase activity"/>
    <property type="evidence" value="ECO:0007669"/>
    <property type="project" value="UniProtKB-KW"/>
</dbReference>
<comment type="similarity">
    <text evidence="3 11">Belongs to the peptidase M20B family.</text>
</comment>
<evidence type="ECO:0000256" key="7">
    <source>
        <dbReference type="ARBA" id="ARBA00022723"/>
    </source>
</evidence>
<dbReference type="HAMAP" id="MF_00550">
    <property type="entry name" value="Aminopeptidase_M20"/>
    <property type="match status" value="1"/>
</dbReference>
<keyword evidence="5 11" id="KW-0963">Cytoplasm</keyword>
<comment type="catalytic activity">
    <reaction evidence="1 11">
        <text>Release of the N-terminal residue from a tripeptide.</text>
        <dbReference type="EC" id="3.4.11.4"/>
    </reaction>
</comment>
<evidence type="ECO:0000256" key="5">
    <source>
        <dbReference type="ARBA" id="ARBA00022490"/>
    </source>
</evidence>
<evidence type="ECO:0000256" key="2">
    <source>
        <dbReference type="ARBA" id="ARBA00004496"/>
    </source>
</evidence>
<feature type="binding site" evidence="11 13">
    <location>
        <position position="140"/>
    </location>
    <ligand>
        <name>Zn(2+)</name>
        <dbReference type="ChEBI" id="CHEBI:29105"/>
        <label>1</label>
    </ligand>
</feature>
<dbReference type="EC" id="3.4.11.4" evidence="11"/>
<dbReference type="GO" id="GO:0045148">
    <property type="term" value="F:tripeptide aminopeptidase activity"/>
    <property type="evidence" value="ECO:0007669"/>
    <property type="project" value="UniProtKB-UniRule"/>
</dbReference>
<keyword evidence="6 11" id="KW-0645">Protease</keyword>
<evidence type="ECO:0000313" key="16">
    <source>
        <dbReference type="Proteomes" id="UP000027936"/>
    </source>
</evidence>
<evidence type="ECO:0000256" key="1">
    <source>
        <dbReference type="ARBA" id="ARBA00000870"/>
    </source>
</evidence>
<feature type="binding site" evidence="11 13">
    <location>
        <position position="175"/>
    </location>
    <ligand>
        <name>Zn(2+)</name>
        <dbReference type="ChEBI" id="CHEBI:29105"/>
        <label>2</label>
    </ligand>
</feature>
<dbReference type="Pfam" id="PF07687">
    <property type="entry name" value="M20_dimer"/>
    <property type="match status" value="1"/>
</dbReference>
<dbReference type="GO" id="GO:0005829">
    <property type="term" value="C:cytosol"/>
    <property type="evidence" value="ECO:0007669"/>
    <property type="project" value="TreeGrafter"/>
</dbReference>
<keyword evidence="7 11" id="KW-0479">Metal-binding</keyword>
<dbReference type="Gene3D" id="3.30.70.360">
    <property type="match status" value="1"/>
</dbReference>
<dbReference type="PATRIC" id="fig|1348973.3.peg.2874"/>
<evidence type="ECO:0000256" key="13">
    <source>
        <dbReference type="PIRSR" id="PIRSR037215-2"/>
    </source>
</evidence>
<evidence type="ECO:0000256" key="4">
    <source>
        <dbReference type="ARBA" id="ARBA00022438"/>
    </source>
</evidence>
<evidence type="ECO:0000313" key="15">
    <source>
        <dbReference type="EMBL" id="KEF37669.1"/>
    </source>
</evidence>
<dbReference type="NCBIfam" id="TIGR01882">
    <property type="entry name" value="peptidase-T"/>
    <property type="match status" value="1"/>
</dbReference>
<keyword evidence="4 11" id="KW-0031">Aminopeptidase</keyword>
<dbReference type="Gene3D" id="3.40.630.10">
    <property type="entry name" value="Zn peptidases"/>
    <property type="match status" value="1"/>
</dbReference>
<gene>
    <name evidence="11" type="primary">pepT</name>
    <name evidence="15" type="ORF">M670_02971</name>
</gene>
<evidence type="ECO:0000259" key="14">
    <source>
        <dbReference type="Pfam" id="PF07687"/>
    </source>
</evidence>
<feature type="binding site" evidence="11 13">
    <location>
        <position position="379"/>
    </location>
    <ligand>
        <name>Zn(2+)</name>
        <dbReference type="ChEBI" id="CHEBI:29105"/>
        <label>2</label>
    </ligand>
</feature>
<dbReference type="CDD" id="cd03892">
    <property type="entry name" value="M20_peptT"/>
    <property type="match status" value="1"/>
</dbReference>
<reference evidence="15 16" key="1">
    <citation type="submission" date="2014-04" db="EMBL/GenBank/DDBJ databases">
        <title>Draft genome sequence of Bacillus azotoformans MEV2011, a (co-) denitrifying strain unable to grow in the presence of oxygen.</title>
        <authorList>
            <person name="Nielsen M."/>
            <person name="Schreiber L."/>
            <person name="Finster K."/>
            <person name="Schramm A."/>
        </authorList>
    </citation>
    <scope>NUCLEOTIDE SEQUENCE [LARGE SCALE GENOMIC DNA]</scope>
    <source>
        <strain evidence="15 16">MEV2011</strain>
    </source>
</reference>
<comment type="function">
    <text evidence="11">Cleaves the N-terminal amino acid of tripeptides.</text>
</comment>
<dbReference type="InterPro" id="IPR002933">
    <property type="entry name" value="Peptidase_M20"/>
</dbReference>
<feature type="binding site" evidence="11 13">
    <location>
        <position position="197"/>
    </location>
    <ligand>
        <name>Zn(2+)</name>
        <dbReference type="ChEBI" id="CHEBI:29105"/>
        <label>1</label>
    </ligand>
</feature>
<dbReference type="InterPro" id="IPR001261">
    <property type="entry name" value="ArgE/DapE_CS"/>
</dbReference>
<dbReference type="GO" id="GO:0043171">
    <property type="term" value="P:peptide catabolic process"/>
    <property type="evidence" value="ECO:0007669"/>
    <property type="project" value="UniProtKB-UniRule"/>
</dbReference>
<dbReference type="RefSeq" id="WP_035196439.1">
    <property type="nucleotide sequence ID" value="NZ_JJRY01000012.1"/>
</dbReference>
<evidence type="ECO:0000256" key="10">
    <source>
        <dbReference type="ARBA" id="ARBA00023049"/>
    </source>
</evidence>
<dbReference type="PIRSF" id="PIRSF037215">
    <property type="entry name" value="Peptidase_M20B"/>
    <property type="match status" value="1"/>
</dbReference>
<dbReference type="Pfam" id="PF01546">
    <property type="entry name" value="Peptidase_M20"/>
    <property type="match status" value="1"/>
</dbReference>
<comment type="cofactor">
    <cofactor evidence="11 13">
        <name>Zn(2+)</name>
        <dbReference type="ChEBI" id="CHEBI:29105"/>
    </cofactor>
    <text evidence="11 13">Binds 2 Zn(2+) ions per subunit.</text>
</comment>
<proteinExistence type="inferred from homology"/>
<feature type="active site" description="Proton acceptor" evidence="11 12">
    <location>
        <position position="174"/>
    </location>
</feature>
<organism evidence="15 16">
    <name type="scientific">Schinkia azotoformans MEV2011</name>
    <dbReference type="NCBI Taxonomy" id="1348973"/>
    <lineage>
        <taxon>Bacteria</taxon>
        <taxon>Bacillati</taxon>
        <taxon>Bacillota</taxon>
        <taxon>Bacilli</taxon>
        <taxon>Bacillales</taxon>
        <taxon>Bacillaceae</taxon>
        <taxon>Calidifontibacillus/Schinkia group</taxon>
        <taxon>Schinkia</taxon>
    </lineage>
</organism>
<dbReference type="GO" id="GO:0008270">
    <property type="term" value="F:zinc ion binding"/>
    <property type="evidence" value="ECO:0007669"/>
    <property type="project" value="UniProtKB-UniRule"/>
</dbReference>
<dbReference type="AlphaFoldDB" id="A0A072NJ09"/>
<feature type="binding site" evidence="11 13">
    <location>
        <position position="140"/>
    </location>
    <ligand>
        <name>Zn(2+)</name>
        <dbReference type="ChEBI" id="CHEBI:29105"/>
        <label>2</label>
    </ligand>
</feature>
<feature type="binding site" evidence="11 13">
    <location>
        <position position="79"/>
    </location>
    <ligand>
        <name>Zn(2+)</name>
        <dbReference type="ChEBI" id="CHEBI:29105"/>
        <label>1</label>
    </ligand>
</feature>
<comment type="caution">
    <text evidence="15">The sequence shown here is derived from an EMBL/GenBank/DDBJ whole genome shotgun (WGS) entry which is preliminary data.</text>
</comment>
<dbReference type="FunFam" id="3.30.70.360:FF:000002">
    <property type="entry name" value="Peptidase T"/>
    <property type="match status" value="1"/>
</dbReference>
<dbReference type="EMBL" id="JJRY01000012">
    <property type="protein sequence ID" value="KEF37669.1"/>
    <property type="molecule type" value="Genomic_DNA"/>
</dbReference>
<feature type="active site" evidence="11 12">
    <location>
        <position position="81"/>
    </location>
</feature>
<dbReference type="PROSITE" id="PS00758">
    <property type="entry name" value="ARGE_DAPE_CPG2_1"/>
    <property type="match status" value="1"/>
</dbReference>